<keyword evidence="2" id="KW-1185">Reference proteome</keyword>
<dbReference type="Proteomes" id="UP000677082">
    <property type="component" value="Unassembled WGS sequence"/>
</dbReference>
<dbReference type="EMBL" id="BOQN01000077">
    <property type="protein sequence ID" value="GIM94240.1"/>
    <property type="molecule type" value="Genomic_DNA"/>
</dbReference>
<reference evidence="1 2" key="1">
    <citation type="submission" date="2021-03" db="EMBL/GenBank/DDBJ databases">
        <title>Whole genome shotgun sequence of Actinoplanes toevensis NBRC 105298.</title>
        <authorList>
            <person name="Komaki H."/>
            <person name="Tamura T."/>
        </authorList>
    </citation>
    <scope>NUCLEOTIDE SEQUENCE [LARGE SCALE GENOMIC DNA]</scope>
    <source>
        <strain evidence="1 2">NBRC 105298</strain>
    </source>
</reference>
<accession>A0A919TH09</accession>
<protein>
    <submittedName>
        <fullName evidence="1">Uncharacterized protein</fullName>
    </submittedName>
</protein>
<gene>
    <name evidence="1" type="ORF">Ato02nite_060330</name>
</gene>
<proteinExistence type="predicted"/>
<sequence>MGDLGEFAPQVDDDGGYYLGGSAAGADQLGALVVVVGARGDLEHHVAVADYAAEFAFRHGWLLSSAEAELPECDSDAATKFRHLGALAAACPL</sequence>
<comment type="caution">
    <text evidence="1">The sequence shown here is derived from an EMBL/GenBank/DDBJ whole genome shotgun (WGS) entry which is preliminary data.</text>
</comment>
<evidence type="ECO:0000313" key="2">
    <source>
        <dbReference type="Proteomes" id="UP000677082"/>
    </source>
</evidence>
<organism evidence="1 2">
    <name type="scientific">Paractinoplanes toevensis</name>
    <dbReference type="NCBI Taxonomy" id="571911"/>
    <lineage>
        <taxon>Bacteria</taxon>
        <taxon>Bacillati</taxon>
        <taxon>Actinomycetota</taxon>
        <taxon>Actinomycetes</taxon>
        <taxon>Micromonosporales</taxon>
        <taxon>Micromonosporaceae</taxon>
        <taxon>Paractinoplanes</taxon>
    </lineage>
</organism>
<dbReference type="AlphaFoldDB" id="A0A919TH09"/>
<name>A0A919TH09_9ACTN</name>
<evidence type="ECO:0000313" key="1">
    <source>
        <dbReference type="EMBL" id="GIM94240.1"/>
    </source>
</evidence>